<evidence type="ECO:0000313" key="1">
    <source>
        <dbReference type="EMBL" id="MFD1123060.1"/>
    </source>
</evidence>
<dbReference type="SUPFAM" id="SSF51182">
    <property type="entry name" value="RmlC-like cupins"/>
    <property type="match status" value="1"/>
</dbReference>
<dbReference type="CDD" id="cd06989">
    <property type="entry name" value="cupin_DRT102"/>
    <property type="match status" value="1"/>
</dbReference>
<gene>
    <name evidence="1" type="ORF">ACFQ2T_11130</name>
</gene>
<dbReference type="RefSeq" id="WP_379034410.1">
    <property type="nucleotide sequence ID" value="NZ_JBHTLN010000002.1"/>
</dbReference>
<dbReference type="InterPro" id="IPR011051">
    <property type="entry name" value="RmlC_Cupin_sf"/>
</dbReference>
<name>A0ABW3PLG4_9PROT</name>
<evidence type="ECO:0000313" key="2">
    <source>
        <dbReference type="Proteomes" id="UP001597206"/>
    </source>
</evidence>
<organism evidence="1 2">
    <name type="scientific">Methylophilus flavus</name>
    <dbReference type="NCBI Taxonomy" id="640084"/>
    <lineage>
        <taxon>Bacteria</taxon>
        <taxon>Pseudomonadati</taxon>
        <taxon>Pseudomonadota</taxon>
        <taxon>Betaproteobacteria</taxon>
        <taxon>Nitrosomonadales</taxon>
        <taxon>Methylophilaceae</taxon>
        <taxon>Methylophilus</taxon>
    </lineage>
</organism>
<accession>A0ABW3PLG4</accession>
<sequence>MVTVLSGKLGNGMGKVLDKTKGEVLNAGSSFVLPTGHTHYVWTTDQETIVELIATGPWDITYTNPAEDPRKNTASSKK</sequence>
<proteinExistence type="predicted"/>
<dbReference type="Proteomes" id="UP001597206">
    <property type="component" value="Unassembled WGS sequence"/>
</dbReference>
<dbReference type="EMBL" id="JBHTLN010000002">
    <property type="protein sequence ID" value="MFD1123060.1"/>
    <property type="molecule type" value="Genomic_DNA"/>
</dbReference>
<reference evidence="2" key="1">
    <citation type="journal article" date="2019" name="Int. J. Syst. Evol. Microbiol.">
        <title>The Global Catalogue of Microorganisms (GCM) 10K type strain sequencing project: providing services to taxonomists for standard genome sequencing and annotation.</title>
        <authorList>
            <consortium name="The Broad Institute Genomics Platform"/>
            <consortium name="The Broad Institute Genome Sequencing Center for Infectious Disease"/>
            <person name="Wu L."/>
            <person name="Ma J."/>
        </authorList>
    </citation>
    <scope>NUCLEOTIDE SEQUENCE [LARGE SCALE GENOMIC DNA]</scope>
    <source>
        <strain evidence="2">CCUG 58411</strain>
    </source>
</reference>
<comment type="caution">
    <text evidence="1">The sequence shown here is derived from an EMBL/GenBank/DDBJ whole genome shotgun (WGS) entry which is preliminary data.</text>
</comment>
<protein>
    <submittedName>
        <fullName evidence="1">Cupin domain-containing protein</fullName>
    </submittedName>
</protein>
<keyword evidence="2" id="KW-1185">Reference proteome</keyword>